<dbReference type="EMBL" id="JBBPBK010000011">
    <property type="protein sequence ID" value="KAK9275429.1"/>
    <property type="molecule type" value="Genomic_DNA"/>
</dbReference>
<dbReference type="Pfam" id="PF26138">
    <property type="entry name" value="DUF8040"/>
    <property type="match status" value="1"/>
</dbReference>
<dbReference type="PANTHER" id="PTHR22930:SF293">
    <property type="entry name" value="PROTEIN ALP1-LIKE"/>
    <property type="match status" value="1"/>
</dbReference>
<evidence type="ECO:0000259" key="2">
    <source>
        <dbReference type="Pfam" id="PF26138"/>
    </source>
</evidence>
<dbReference type="PANTHER" id="PTHR22930">
    <property type="match status" value="1"/>
</dbReference>
<evidence type="ECO:0000313" key="4">
    <source>
        <dbReference type="Proteomes" id="UP001415857"/>
    </source>
</evidence>
<name>A0AAP0RDD0_LIQFO</name>
<gene>
    <name evidence="3" type="ORF">L1049_022694</name>
</gene>
<accession>A0AAP0RDD0</accession>
<sequence>MSPPIHDIIYRSLGALVLLLISQSSSGRNEVIKARRRSSRTPSTLLHDSLYSRIWSTFAKLCDLLRTIGKLKDTKHVTVEEMTTMFLHILAHHVKNRVIINKFMRSGETISRYFNLVLNGVIRLQSHLLKQPEAVSENSTDGRWKWFKNCFGALYGTYVSVTVPEVNKPRYRTRKNDIATNVLGVCSQDMQFIFVLPGGEGSVADS</sequence>
<dbReference type="Proteomes" id="UP001415857">
    <property type="component" value="Unassembled WGS sequence"/>
</dbReference>
<dbReference type="InterPro" id="IPR045249">
    <property type="entry name" value="HARBI1-like"/>
</dbReference>
<evidence type="ECO:0000256" key="1">
    <source>
        <dbReference type="SAM" id="SignalP"/>
    </source>
</evidence>
<feature type="domain" description="DUF8040" evidence="2">
    <location>
        <begin position="57"/>
        <end position="122"/>
    </location>
</feature>
<dbReference type="InterPro" id="IPR058353">
    <property type="entry name" value="DUF8040"/>
</dbReference>
<organism evidence="3 4">
    <name type="scientific">Liquidambar formosana</name>
    <name type="common">Formosan gum</name>
    <dbReference type="NCBI Taxonomy" id="63359"/>
    <lineage>
        <taxon>Eukaryota</taxon>
        <taxon>Viridiplantae</taxon>
        <taxon>Streptophyta</taxon>
        <taxon>Embryophyta</taxon>
        <taxon>Tracheophyta</taxon>
        <taxon>Spermatophyta</taxon>
        <taxon>Magnoliopsida</taxon>
        <taxon>eudicotyledons</taxon>
        <taxon>Gunneridae</taxon>
        <taxon>Pentapetalae</taxon>
        <taxon>Saxifragales</taxon>
        <taxon>Altingiaceae</taxon>
        <taxon>Liquidambar</taxon>
    </lineage>
</organism>
<proteinExistence type="predicted"/>
<protein>
    <recommendedName>
        <fullName evidence="2">DUF8040 domain-containing protein</fullName>
    </recommendedName>
</protein>
<keyword evidence="4" id="KW-1185">Reference proteome</keyword>
<reference evidence="3 4" key="1">
    <citation type="journal article" date="2024" name="Plant J.">
        <title>Genome sequences and population genomics reveal climatic adaptation and genomic divergence between two closely related sweetgum species.</title>
        <authorList>
            <person name="Xu W.Q."/>
            <person name="Ren C.Q."/>
            <person name="Zhang X.Y."/>
            <person name="Comes H.P."/>
            <person name="Liu X.H."/>
            <person name="Li Y.G."/>
            <person name="Kettle C.J."/>
            <person name="Jalonen R."/>
            <person name="Gaisberger H."/>
            <person name="Ma Y.Z."/>
            <person name="Qiu Y.X."/>
        </authorList>
    </citation>
    <scope>NUCLEOTIDE SEQUENCE [LARGE SCALE GENOMIC DNA]</scope>
    <source>
        <strain evidence="3">Hangzhou</strain>
    </source>
</reference>
<evidence type="ECO:0000313" key="3">
    <source>
        <dbReference type="EMBL" id="KAK9275429.1"/>
    </source>
</evidence>
<comment type="caution">
    <text evidence="3">The sequence shown here is derived from an EMBL/GenBank/DDBJ whole genome shotgun (WGS) entry which is preliminary data.</text>
</comment>
<feature type="chain" id="PRO_5043017572" description="DUF8040 domain-containing protein" evidence="1">
    <location>
        <begin position="28"/>
        <end position="206"/>
    </location>
</feature>
<keyword evidence="1" id="KW-0732">Signal</keyword>
<dbReference type="AlphaFoldDB" id="A0AAP0RDD0"/>
<feature type="signal peptide" evidence="1">
    <location>
        <begin position="1"/>
        <end position="27"/>
    </location>
</feature>